<evidence type="ECO:0000313" key="2">
    <source>
        <dbReference type="EMBL" id="KFB48026.1"/>
    </source>
</evidence>
<accession>A0A084WCT2</accession>
<feature type="compositionally biased region" description="Polar residues" evidence="1">
    <location>
        <begin position="78"/>
        <end position="88"/>
    </location>
</feature>
<feature type="compositionally biased region" description="Polar residues" evidence="1">
    <location>
        <begin position="97"/>
        <end position="128"/>
    </location>
</feature>
<proteinExistence type="predicted"/>
<reference evidence="2 4" key="1">
    <citation type="journal article" date="2014" name="BMC Genomics">
        <title>Genome sequence of Anopheles sinensis provides insight into genetics basis of mosquito competence for malaria parasites.</title>
        <authorList>
            <person name="Zhou D."/>
            <person name="Zhang D."/>
            <person name="Ding G."/>
            <person name="Shi L."/>
            <person name="Hou Q."/>
            <person name="Ye Y."/>
            <person name="Xu Y."/>
            <person name="Zhou H."/>
            <person name="Xiong C."/>
            <person name="Li S."/>
            <person name="Yu J."/>
            <person name="Hong S."/>
            <person name="Yu X."/>
            <person name="Zou P."/>
            <person name="Chen C."/>
            <person name="Chang X."/>
            <person name="Wang W."/>
            <person name="Lv Y."/>
            <person name="Sun Y."/>
            <person name="Ma L."/>
            <person name="Shen B."/>
            <person name="Zhu C."/>
        </authorList>
    </citation>
    <scope>NUCLEOTIDE SEQUENCE [LARGE SCALE GENOMIC DNA]</scope>
</reference>
<reference evidence="3" key="2">
    <citation type="submission" date="2020-05" db="UniProtKB">
        <authorList>
            <consortium name="EnsemblMetazoa"/>
        </authorList>
    </citation>
    <scope>IDENTIFICATION</scope>
</reference>
<evidence type="ECO:0000313" key="3">
    <source>
        <dbReference type="EnsemblMetazoa" id="ASIC016144-PA"/>
    </source>
</evidence>
<dbReference type="AlphaFoldDB" id="A0A084WCT2"/>
<sequence>MAYNRMQFMQWMKNFHTRQRQLEAKATRSQMARRVIVVRKRAPPVVVPRPAVTEQSIQCDLPIVLPPEPPKTAVTVGTQWTRQKQTVTKAKRKPAKTRSTGTQISSKISTDLQPAAGKTSSNATTATTRKGPMRQTKLHSYAEGGKDRPQRQPAPPRRQQQQRKCSPKLPVKEVSPPVPSTSKNPPAKKKSPSPKQGAAKNSKNSKQSKEPSPEIHVAETPSDTEVEEKKHFPYRTQPRYPSVCSKSTETSFLTPTKVRDIVPEPSDGMREQQPRHQTQLVSPMERMYVGPVEPPLSRTIERPNYGPFLVPLGTTGEEETISPTPPNIMYVNRPERRMLVRSTVPTASNNTNVRGTGLVREKYPEVSIISSQQLYSQIGLAVEKALKNKTIPPLESMYGKPFIEVFNGVDSALEDNDSEEDKRVTDDRRAGLVCSSANNDRGQQQANRTVAPPFHNDRSPSLSPIVYRDDDSADDFF</sequence>
<dbReference type="VEuPathDB" id="VectorBase:ASIC016144"/>
<keyword evidence="4" id="KW-1185">Reference proteome</keyword>
<dbReference type="OrthoDB" id="7742652at2759"/>
<feature type="region of interest" description="Disordered" evidence="1">
    <location>
        <begin position="434"/>
        <end position="477"/>
    </location>
</feature>
<dbReference type="EnsemblMetazoa" id="ASIC016144-RA">
    <property type="protein sequence ID" value="ASIC016144-PA"/>
    <property type="gene ID" value="ASIC016144"/>
</dbReference>
<feature type="compositionally biased region" description="Polar residues" evidence="1">
    <location>
        <begin position="435"/>
        <end position="448"/>
    </location>
</feature>
<feature type="region of interest" description="Disordered" evidence="1">
    <location>
        <begin position="78"/>
        <end position="248"/>
    </location>
</feature>
<name>A0A084WCT2_ANOSI</name>
<gene>
    <name evidence="2" type="ORF">ZHAS_00016144</name>
</gene>
<dbReference type="Proteomes" id="UP000030765">
    <property type="component" value="Unassembled WGS sequence"/>
</dbReference>
<dbReference type="EMBL" id="ATLV01022877">
    <property type="status" value="NOT_ANNOTATED_CDS"/>
    <property type="molecule type" value="Genomic_DNA"/>
</dbReference>
<protein>
    <submittedName>
        <fullName evidence="2 3">Uncharacterized protein</fullName>
    </submittedName>
</protein>
<feature type="compositionally biased region" description="Basic and acidic residues" evidence="1">
    <location>
        <begin position="207"/>
        <end position="217"/>
    </location>
</feature>
<evidence type="ECO:0000313" key="4">
    <source>
        <dbReference type="Proteomes" id="UP000030765"/>
    </source>
</evidence>
<dbReference type="EMBL" id="KE525337">
    <property type="protein sequence ID" value="KFB48026.1"/>
    <property type="molecule type" value="Genomic_DNA"/>
</dbReference>
<dbReference type="OMA" id="SPMERMY"/>
<evidence type="ECO:0000256" key="1">
    <source>
        <dbReference type="SAM" id="MobiDB-lite"/>
    </source>
</evidence>
<organism evidence="2">
    <name type="scientific">Anopheles sinensis</name>
    <name type="common">Mosquito</name>
    <dbReference type="NCBI Taxonomy" id="74873"/>
    <lineage>
        <taxon>Eukaryota</taxon>
        <taxon>Metazoa</taxon>
        <taxon>Ecdysozoa</taxon>
        <taxon>Arthropoda</taxon>
        <taxon>Hexapoda</taxon>
        <taxon>Insecta</taxon>
        <taxon>Pterygota</taxon>
        <taxon>Neoptera</taxon>
        <taxon>Endopterygota</taxon>
        <taxon>Diptera</taxon>
        <taxon>Nematocera</taxon>
        <taxon>Culicoidea</taxon>
        <taxon>Culicidae</taxon>
        <taxon>Anophelinae</taxon>
        <taxon>Anopheles</taxon>
    </lineage>
</organism>